<accession>A0ABT3RSD3</accession>
<evidence type="ECO:0000313" key="1">
    <source>
        <dbReference type="EMBL" id="MCX2744157.1"/>
    </source>
</evidence>
<name>A0ABT3RSD3_9BACT</name>
<dbReference type="RefSeq" id="WP_266056623.1">
    <property type="nucleotide sequence ID" value="NZ_JAPFQN010000005.1"/>
</dbReference>
<dbReference type="InterPro" id="IPR011042">
    <property type="entry name" value="6-blade_b-propeller_TolB-like"/>
</dbReference>
<dbReference type="Gene3D" id="2.120.10.30">
    <property type="entry name" value="TolB, C-terminal domain"/>
    <property type="match status" value="2"/>
</dbReference>
<comment type="caution">
    <text evidence="1">The sequence shown here is derived from an EMBL/GenBank/DDBJ whole genome shotgun (WGS) entry which is preliminary data.</text>
</comment>
<dbReference type="PANTHER" id="PTHR40274">
    <property type="entry name" value="VIRGINIAMYCIN B LYASE"/>
    <property type="match status" value="1"/>
</dbReference>
<proteinExistence type="predicted"/>
<organism evidence="1 2">
    <name type="scientific">Mangrovivirga halotolerans</name>
    <dbReference type="NCBI Taxonomy" id="2993936"/>
    <lineage>
        <taxon>Bacteria</taxon>
        <taxon>Pseudomonadati</taxon>
        <taxon>Bacteroidota</taxon>
        <taxon>Cytophagia</taxon>
        <taxon>Cytophagales</taxon>
        <taxon>Mangrovivirgaceae</taxon>
        <taxon>Mangrovivirga</taxon>
    </lineage>
</organism>
<protein>
    <recommendedName>
        <fullName evidence="3">SMP-30/Gluconolactonase/LRE-like region domain-containing protein</fullName>
    </recommendedName>
</protein>
<evidence type="ECO:0008006" key="3">
    <source>
        <dbReference type="Google" id="ProtNLM"/>
    </source>
</evidence>
<keyword evidence="2" id="KW-1185">Reference proteome</keyword>
<gene>
    <name evidence="1" type="ORF">OO013_09785</name>
</gene>
<dbReference type="InterPro" id="IPR051344">
    <property type="entry name" value="Vgb"/>
</dbReference>
<evidence type="ECO:0000313" key="2">
    <source>
        <dbReference type="Proteomes" id="UP001209885"/>
    </source>
</evidence>
<dbReference type="PANTHER" id="PTHR40274:SF4">
    <property type="entry name" value="BLL1406 PROTEIN"/>
    <property type="match status" value="1"/>
</dbReference>
<dbReference type="SUPFAM" id="SSF101898">
    <property type="entry name" value="NHL repeat"/>
    <property type="match status" value="2"/>
</dbReference>
<dbReference type="EMBL" id="JAPFQN010000005">
    <property type="protein sequence ID" value="MCX2744157.1"/>
    <property type="molecule type" value="Genomic_DNA"/>
</dbReference>
<sequence length="530" mass="56821">METVKTINPSKVSDNVKVLIEASPLRGSNGIIWGPDNKLYVGSVWHDAAFIVDPETGEMEKIEGSRGTDDMAFHPDGRLFFNWITTGLVGVMDTDGKVSVAEKLKLGNDGIAITKDGRIFISGQFADSHLYEIYPNSNKEPRMITDEGMRMSNGMDIGPDGKLYGSSWVTGEAIQIDMETGATTMVGDKQGAILSAAKFNSKGELHVMDAALGVIYKVNRENRTFELVAKTPYPATDNFCFGPDDRIFNTSAGDGYVHEITGMDSHRVIIPGGLGLSGGVTLLEKNGEQSLIVVDAFAIREFDPSTGVAINAVRGITMATDVGWMLTVSPYGDDSNQVVTSSWSQNFVKLWDTNTNSMIANFANFKFPTNAIAPRKDMIIFCEIGGAVKRFSPVAPDKATTLAEGLKQPFGLVYDNGDLYVSEDLGGRIVQILDDNQVIEPKVIKDGLSSPQGLAIADGKLYVVEAGKGQLLAIDLSSGDTKTVATGMEFSTGKLELSNTKNWARSSVAISGNTAYIGGAGAGNVYKVSL</sequence>
<dbReference type="Proteomes" id="UP001209885">
    <property type="component" value="Unassembled WGS sequence"/>
</dbReference>
<reference evidence="1 2" key="1">
    <citation type="submission" date="2022-11" db="EMBL/GenBank/DDBJ databases">
        <title>The characterization of three novel Bacteroidetes species and genomic analysis of their roles in tidal elemental geochemical cycles.</title>
        <authorList>
            <person name="Ma K."/>
        </authorList>
    </citation>
    <scope>NUCLEOTIDE SEQUENCE [LARGE SCALE GENOMIC DNA]</scope>
    <source>
        <strain evidence="1 2">M17</strain>
    </source>
</reference>